<gene>
    <name evidence="2" type="ORF">FC093_17690</name>
</gene>
<evidence type="ECO:0000313" key="3">
    <source>
        <dbReference type="Proteomes" id="UP000305848"/>
    </source>
</evidence>
<accession>A0A4U3KV23</accession>
<keyword evidence="1" id="KW-0472">Membrane</keyword>
<keyword evidence="1" id="KW-0812">Transmembrane</keyword>
<dbReference type="EMBL" id="SZQL01000015">
    <property type="protein sequence ID" value="TKK66405.1"/>
    <property type="molecule type" value="Genomic_DNA"/>
</dbReference>
<sequence>MHTQSLSSAFFLLLIVLILLTIFGIMYLYITSKSKERLALIEKGMDPNLANSDFWVQIGIIGGGAAFGLIAGDKIPGGYGPLVAIFFAGAGLIVYNIIAKSKARRNK</sequence>
<organism evidence="2 3">
    <name type="scientific">Ilyomonas limi</name>
    <dbReference type="NCBI Taxonomy" id="2575867"/>
    <lineage>
        <taxon>Bacteria</taxon>
        <taxon>Pseudomonadati</taxon>
        <taxon>Bacteroidota</taxon>
        <taxon>Chitinophagia</taxon>
        <taxon>Chitinophagales</taxon>
        <taxon>Chitinophagaceae</taxon>
        <taxon>Ilyomonas</taxon>
    </lineage>
</organism>
<dbReference type="AlphaFoldDB" id="A0A4U3KV23"/>
<name>A0A4U3KV23_9BACT</name>
<keyword evidence="3" id="KW-1185">Reference proteome</keyword>
<evidence type="ECO:0000256" key="1">
    <source>
        <dbReference type="SAM" id="Phobius"/>
    </source>
</evidence>
<feature type="transmembrane region" description="Helical" evidence="1">
    <location>
        <begin position="78"/>
        <end position="98"/>
    </location>
</feature>
<dbReference type="Proteomes" id="UP000305848">
    <property type="component" value="Unassembled WGS sequence"/>
</dbReference>
<evidence type="ECO:0000313" key="2">
    <source>
        <dbReference type="EMBL" id="TKK66405.1"/>
    </source>
</evidence>
<dbReference type="RefSeq" id="WP_137263138.1">
    <property type="nucleotide sequence ID" value="NZ_SZQL01000015.1"/>
</dbReference>
<dbReference type="OrthoDB" id="679295at2"/>
<comment type="caution">
    <text evidence="2">The sequence shown here is derived from an EMBL/GenBank/DDBJ whole genome shotgun (WGS) entry which is preliminary data.</text>
</comment>
<feature type="transmembrane region" description="Helical" evidence="1">
    <location>
        <begin position="6"/>
        <end position="30"/>
    </location>
</feature>
<proteinExistence type="predicted"/>
<keyword evidence="1" id="KW-1133">Transmembrane helix</keyword>
<protein>
    <submittedName>
        <fullName evidence="2">Uncharacterized protein</fullName>
    </submittedName>
</protein>
<reference evidence="2 3" key="1">
    <citation type="submission" date="2019-05" db="EMBL/GenBank/DDBJ databases">
        <title>Panacibacter sp. strain 17mud1-8 Genome sequencing and assembly.</title>
        <authorList>
            <person name="Chhetri G."/>
        </authorList>
    </citation>
    <scope>NUCLEOTIDE SEQUENCE [LARGE SCALE GENOMIC DNA]</scope>
    <source>
        <strain evidence="2 3">17mud1-8</strain>
    </source>
</reference>
<feature type="transmembrane region" description="Helical" evidence="1">
    <location>
        <begin position="54"/>
        <end position="72"/>
    </location>
</feature>